<proteinExistence type="predicted"/>
<dbReference type="InParanoid" id="D8SNG5"/>
<dbReference type="PANTHER" id="PTHR36839:SF1">
    <property type="entry name" value="METALLO-BETA-LACTAMASE FAMILY PROTEIN (AFU_ORTHOLOGUE AFUA_5G12770)"/>
    <property type="match status" value="1"/>
</dbReference>
<sequence>MDPAAIVARCDEGGKLLCASHHGRWMMGTSEVQVLAAYVWVERLSGSARSILSVVAIETGTLQIRCVLADSRQLLYTDGFPVRNVFNRVICACFNGASNTAQTGGLDMRVIVSKQCTALLLSTKTQRESLLTLLDFKVMEAHAPYVWVWTSMSKMRLQFRNGFKTHEPQVLEIITFPKFGIGQRAFLIQTQEGNILWDCISFLDDATVAIIKSLGGLRAIATSHPHYYSTNSRWSEAFGGVPSGLPARKGEVLLWEGLTLLALHKSSTGLMELKERCFIHWRYLTGGDGQQNSEHNEIVPKVGMDNKIVRIVRSYLNYVPLLSSHTKRIGQVIEPWDFGRLYVAFQDREDDAA</sequence>
<keyword evidence="2" id="KW-1185">Reference proteome</keyword>
<dbReference type="eggNOG" id="KOG0257">
    <property type="taxonomic scope" value="Eukaryota"/>
</dbReference>
<reference evidence="1 2" key="1">
    <citation type="journal article" date="2011" name="Science">
        <title>The Selaginella genome identifies genetic changes associated with the evolution of vascular plants.</title>
        <authorList>
            <person name="Banks J.A."/>
            <person name="Nishiyama T."/>
            <person name="Hasebe M."/>
            <person name="Bowman J.L."/>
            <person name="Gribskov M."/>
            <person name="dePamphilis C."/>
            <person name="Albert V.A."/>
            <person name="Aono N."/>
            <person name="Aoyama T."/>
            <person name="Ambrose B.A."/>
            <person name="Ashton N.W."/>
            <person name="Axtell M.J."/>
            <person name="Barker E."/>
            <person name="Barker M.S."/>
            <person name="Bennetzen J.L."/>
            <person name="Bonawitz N.D."/>
            <person name="Chapple C."/>
            <person name="Cheng C."/>
            <person name="Correa L.G."/>
            <person name="Dacre M."/>
            <person name="DeBarry J."/>
            <person name="Dreyer I."/>
            <person name="Elias M."/>
            <person name="Engstrom E.M."/>
            <person name="Estelle M."/>
            <person name="Feng L."/>
            <person name="Finet C."/>
            <person name="Floyd S.K."/>
            <person name="Frommer W.B."/>
            <person name="Fujita T."/>
            <person name="Gramzow L."/>
            <person name="Gutensohn M."/>
            <person name="Harholt J."/>
            <person name="Hattori M."/>
            <person name="Heyl A."/>
            <person name="Hirai T."/>
            <person name="Hiwatashi Y."/>
            <person name="Ishikawa M."/>
            <person name="Iwata M."/>
            <person name="Karol K.G."/>
            <person name="Koehler B."/>
            <person name="Kolukisaoglu U."/>
            <person name="Kubo M."/>
            <person name="Kurata T."/>
            <person name="Lalonde S."/>
            <person name="Li K."/>
            <person name="Li Y."/>
            <person name="Litt A."/>
            <person name="Lyons E."/>
            <person name="Manning G."/>
            <person name="Maruyama T."/>
            <person name="Michael T.P."/>
            <person name="Mikami K."/>
            <person name="Miyazaki S."/>
            <person name="Morinaga S."/>
            <person name="Murata T."/>
            <person name="Mueller-Roeber B."/>
            <person name="Nelson D.R."/>
            <person name="Obara M."/>
            <person name="Oguri Y."/>
            <person name="Olmstead R.G."/>
            <person name="Onodera N."/>
            <person name="Petersen B.L."/>
            <person name="Pils B."/>
            <person name="Prigge M."/>
            <person name="Rensing S.A."/>
            <person name="Riano-Pachon D.M."/>
            <person name="Roberts A.W."/>
            <person name="Sato Y."/>
            <person name="Scheller H.V."/>
            <person name="Schulz B."/>
            <person name="Schulz C."/>
            <person name="Shakirov E.V."/>
            <person name="Shibagaki N."/>
            <person name="Shinohara N."/>
            <person name="Shippen D.E."/>
            <person name="Soerensen I."/>
            <person name="Sotooka R."/>
            <person name="Sugimoto N."/>
            <person name="Sugita M."/>
            <person name="Sumikawa N."/>
            <person name="Tanurdzic M."/>
            <person name="Theissen G."/>
            <person name="Ulvskov P."/>
            <person name="Wakazuki S."/>
            <person name="Weng J.K."/>
            <person name="Willats W.W."/>
            <person name="Wipf D."/>
            <person name="Wolf P.G."/>
            <person name="Yang L."/>
            <person name="Zimmer A.D."/>
            <person name="Zhu Q."/>
            <person name="Mitros T."/>
            <person name="Hellsten U."/>
            <person name="Loque D."/>
            <person name="Otillar R."/>
            <person name="Salamov A."/>
            <person name="Schmutz J."/>
            <person name="Shapiro H."/>
            <person name="Lindquist E."/>
            <person name="Lucas S."/>
            <person name="Rokhsar D."/>
            <person name="Grigoriev I.V."/>
        </authorList>
    </citation>
    <scope>NUCLEOTIDE SEQUENCE [LARGE SCALE GENOMIC DNA]</scope>
</reference>
<evidence type="ECO:0000313" key="2">
    <source>
        <dbReference type="Proteomes" id="UP000001514"/>
    </source>
</evidence>
<dbReference type="InterPro" id="IPR036866">
    <property type="entry name" value="RibonucZ/Hydroxyglut_hydro"/>
</dbReference>
<dbReference type="Gramene" id="EFJ14067">
    <property type="protein sequence ID" value="EFJ14067"/>
    <property type="gene ID" value="SELMODRAFT_423996"/>
</dbReference>
<dbReference type="PANTHER" id="PTHR36839">
    <property type="entry name" value="METALLO-BETA-LACTAMASE FAMILY PROTEIN (AFU_ORTHOLOGUE AFUA_5G12770)"/>
    <property type="match status" value="1"/>
</dbReference>
<dbReference type="HOGENOM" id="CLU_901383_0_0_1"/>
<dbReference type="EMBL" id="GL377629">
    <property type="protein sequence ID" value="EFJ14067.1"/>
    <property type="molecule type" value="Genomic_DNA"/>
</dbReference>
<dbReference type="SUPFAM" id="SSF56281">
    <property type="entry name" value="Metallo-hydrolase/oxidoreductase"/>
    <property type="match status" value="1"/>
</dbReference>
<gene>
    <name evidence="1" type="ORF">SELMODRAFT_423996</name>
</gene>
<accession>D8SNG5</accession>
<protein>
    <submittedName>
        <fullName evidence="1">Uncharacterized protein</fullName>
    </submittedName>
</protein>
<evidence type="ECO:0000313" key="1">
    <source>
        <dbReference type="EMBL" id="EFJ14067.1"/>
    </source>
</evidence>
<name>D8SNG5_SELML</name>
<dbReference type="Proteomes" id="UP000001514">
    <property type="component" value="Unassembled WGS sequence"/>
</dbReference>
<dbReference type="KEGG" id="smo:SELMODRAFT_423996"/>
<dbReference type="AlphaFoldDB" id="D8SNG5"/>
<organism evidence="2">
    <name type="scientific">Selaginella moellendorffii</name>
    <name type="common">Spikemoss</name>
    <dbReference type="NCBI Taxonomy" id="88036"/>
    <lineage>
        <taxon>Eukaryota</taxon>
        <taxon>Viridiplantae</taxon>
        <taxon>Streptophyta</taxon>
        <taxon>Embryophyta</taxon>
        <taxon>Tracheophyta</taxon>
        <taxon>Lycopodiopsida</taxon>
        <taxon>Selaginellales</taxon>
        <taxon>Selaginellaceae</taxon>
        <taxon>Selaginella</taxon>
    </lineage>
</organism>
<dbReference type="STRING" id="88036.D8SNG5"/>